<dbReference type="OrthoDB" id="9805821at2"/>
<dbReference type="PANTHER" id="PTHR30383">
    <property type="entry name" value="THIOESTERASE 1/PROTEASE 1/LYSOPHOSPHOLIPASE L1"/>
    <property type="match status" value="1"/>
</dbReference>
<reference evidence="2 3" key="1">
    <citation type="submission" date="2017-09" db="EMBL/GenBank/DDBJ databases">
        <authorList>
            <person name="Ehlers B."/>
            <person name="Leendertz F.H."/>
        </authorList>
    </citation>
    <scope>NUCLEOTIDE SEQUENCE [LARGE SCALE GENOMIC DNA]</scope>
    <source>
        <strain evidence="2 3">CGMCC 1.05381</strain>
    </source>
</reference>
<organism evidence="2 3">
    <name type="scientific">Salinibacterium xinjiangense</name>
    <dbReference type="NCBI Taxonomy" id="386302"/>
    <lineage>
        <taxon>Bacteria</taxon>
        <taxon>Bacillati</taxon>
        <taxon>Actinomycetota</taxon>
        <taxon>Actinomycetes</taxon>
        <taxon>Micrococcales</taxon>
        <taxon>Microbacteriaceae</taxon>
        <taxon>Salinibacterium</taxon>
    </lineage>
</organism>
<accession>A0A2C8ZWR2</accession>
<protein>
    <submittedName>
        <fullName evidence="2">Lysophospholipase L1</fullName>
    </submittedName>
</protein>
<dbReference type="PANTHER" id="PTHR30383:SF5">
    <property type="entry name" value="SGNH HYDROLASE-TYPE ESTERASE DOMAIN-CONTAINING PROTEIN"/>
    <property type="match status" value="1"/>
</dbReference>
<evidence type="ECO:0000313" key="3">
    <source>
        <dbReference type="Proteomes" id="UP000219440"/>
    </source>
</evidence>
<dbReference type="SUPFAM" id="SSF52266">
    <property type="entry name" value="SGNH hydrolase"/>
    <property type="match status" value="1"/>
</dbReference>
<dbReference type="AlphaFoldDB" id="A0A2C8ZWR2"/>
<dbReference type="InterPro" id="IPR013830">
    <property type="entry name" value="SGNH_hydro"/>
</dbReference>
<keyword evidence="3" id="KW-1185">Reference proteome</keyword>
<evidence type="ECO:0000313" key="2">
    <source>
        <dbReference type="EMBL" id="SOE70242.1"/>
    </source>
</evidence>
<dbReference type="InterPro" id="IPR051532">
    <property type="entry name" value="Ester_Hydrolysis_Enzymes"/>
</dbReference>
<dbReference type="Gene3D" id="3.40.50.1110">
    <property type="entry name" value="SGNH hydrolase"/>
    <property type="match status" value="1"/>
</dbReference>
<name>A0A2C8ZWR2_9MICO</name>
<dbReference type="EMBL" id="OCST01000004">
    <property type="protein sequence ID" value="SOE70242.1"/>
    <property type="molecule type" value="Genomic_DNA"/>
</dbReference>
<dbReference type="Proteomes" id="UP000219440">
    <property type="component" value="Unassembled WGS sequence"/>
</dbReference>
<dbReference type="InterPro" id="IPR036514">
    <property type="entry name" value="SGNH_hydro_sf"/>
</dbReference>
<dbReference type="RefSeq" id="WP_097061241.1">
    <property type="nucleotide sequence ID" value="NZ_BMLC01000003.1"/>
</dbReference>
<dbReference type="GO" id="GO:0004622">
    <property type="term" value="F:phosphatidylcholine lysophospholipase activity"/>
    <property type="evidence" value="ECO:0007669"/>
    <property type="project" value="TreeGrafter"/>
</dbReference>
<feature type="domain" description="SGNH hydrolase-type esterase" evidence="1">
    <location>
        <begin position="15"/>
        <end position="167"/>
    </location>
</feature>
<proteinExistence type="predicted"/>
<dbReference type="Pfam" id="PF13472">
    <property type="entry name" value="Lipase_GDSL_2"/>
    <property type="match status" value="1"/>
</dbReference>
<gene>
    <name evidence="2" type="ORF">SAMN06296378_2178</name>
</gene>
<evidence type="ECO:0000259" key="1">
    <source>
        <dbReference type="Pfam" id="PF13472"/>
    </source>
</evidence>
<sequence length="196" mass="22141">MTDDMFIESRPSIVFLGDSLTEDGRWAEWFPDRETQNLGVGGNTTDDVVARLDDVVALQPEVVVLLVGTNDLSTRKSVEHVVRNIEYVLVTLRRALPGARMLLQSIMPRGREFAARIQDANRHLRQFAPSVNVQYLDLWPTLALEDGELDPALSDDRLHLNDAGYERWLGELRPGLERLDDAPPMSRPITIIRNQG</sequence>